<evidence type="ECO:0000313" key="2">
    <source>
        <dbReference type="Proteomes" id="UP000178501"/>
    </source>
</evidence>
<dbReference type="InterPro" id="IPR009000">
    <property type="entry name" value="Transl_B-barrel_sf"/>
</dbReference>
<gene>
    <name evidence="1" type="ORF">A3J65_00285</name>
</gene>
<comment type="caution">
    <text evidence="1">The sequence shown here is derived from an EMBL/GenBank/DDBJ whole genome shotgun (WGS) entry which is preliminary data.</text>
</comment>
<dbReference type="AlphaFoldDB" id="A0A1G1YH28"/>
<evidence type="ECO:0008006" key="3">
    <source>
        <dbReference type="Google" id="ProtNLM"/>
    </source>
</evidence>
<proteinExistence type="predicted"/>
<dbReference type="Gene3D" id="2.40.30.10">
    <property type="entry name" value="Translation factors"/>
    <property type="match status" value="1"/>
</dbReference>
<sequence length="93" mass="9930">MAEETQKIESPKGKQIGKITHYFSKIGVAVLALSGSLKTGDTIVISGHGKEFEQLVDSMQVEHENVSAAKAGDEVGMKVVEPVKEGCLVYLKG</sequence>
<dbReference type="EMBL" id="MHIK01000053">
    <property type="protein sequence ID" value="OGY50777.1"/>
    <property type="molecule type" value="Genomic_DNA"/>
</dbReference>
<evidence type="ECO:0000313" key="1">
    <source>
        <dbReference type="EMBL" id="OGY50777.1"/>
    </source>
</evidence>
<dbReference type="SUPFAM" id="SSF50447">
    <property type="entry name" value="Translation proteins"/>
    <property type="match status" value="1"/>
</dbReference>
<protein>
    <recommendedName>
        <fullName evidence="3">Translation elongation factor-like protein</fullName>
    </recommendedName>
</protein>
<organism evidence="1 2">
    <name type="scientific">Candidatus Buchananbacteria bacterium RIFCSPHIGHO2_02_FULL_45_11b</name>
    <dbReference type="NCBI Taxonomy" id="1797541"/>
    <lineage>
        <taxon>Bacteria</taxon>
        <taxon>Candidatus Buchananiibacteriota</taxon>
    </lineage>
</organism>
<name>A0A1G1YH28_9BACT</name>
<dbReference type="Proteomes" id="UP000178501">
    <property type="component" value="Unassembled WGS sequence"/>
</dbReference>
<reference evidence="1 2" key="1">
    <citation type="journal article" date="2016" name="Nat. Commun.">
        <title>Thousands of microbial genomes shed light on interconnected biogeochemical processes in an aquifer system.</title>
        <authorList>
            <person name="Anantharaman K."/>
            <person name="Brown C.T."/>
            <person name="Hug L.A."/>
            <person name="Sharon I."/>
            <person name="Castelle C.J."/>
            <person name="Probst A.J."/>
            <person name="Thomas B.C."/>
            <person name="Singh A."/>
            <person name="Wilkins M.J."/>
            <person name="Karaoz U."/>
            <person name="Brodie E.L."/>
            <person name="Williams K.H."/>
            <person name="Hubbard S.S."/>
            <person name="Banfield J.F."/>
        </authorList>
    </citation>
    <scope>NUCLEOTIDE SEQUENCE [LARGE SCALE GENOMIC DNA]</scope>
</reference>
<accession>A0A1G1YH28</accession>